<name>A0A239M567_9BACT</name>
<feature type="region of interest" description="Disordered" evidence="1">
    <location>
        <begin position="70"/>
        <end position="91"/>
    </location>
</feature>
<organism evidence="2 3">
    <name type="scientific">Granulicella rosea</name>
    <dbReference type="NCBI Taxonomy" id="474952"/>
    <lineage>
        <taxon>Bacteria</taxon>
        <taxon>Pseudomonadati</taxon>
        <taxon>Acidobacteriota</taxon>
        <taxon>Terriglobia</taxon>
        <taxon>Terriglobales</taxon>
        <taxon>Acidobacteriaceae</taxon>
        <taxon>Granulicella</taxon>
    </lineage>
</organism>
<keyword evidence="3" id="KW-1185">Reference proteome</keyword>
<evidence type="ECO:0000313" key="3">
    <source>
        <dbReference type="Proteomes" id="UP000198356"/>
    </source>
</evidence>
<feature type="region of interest" description="Disordered" evidence="1">
    <location>
        <begin position="1"/>
        <end position="43"/>
    </location>
</feature>
<feature type="compositionally biased region" description="Low complexity" evidence="1">
    <location>
        <begin position="72"/>
        <end position="81"/>
    </location>
</feature>
<dbReference type="Proteomes" id="UP000198356">
    <property type="component" value="Unassembled WGS sequence"/>
</dbReference>
<evidence type="ECO:0000256" key="1">
    <source>
        <dbReference type="SAM" id="MobiDB-lite"/>
    </source>
</evidence>
<proteinExistence type="predicted"/>
<dbReference type="AlphaFoldDB" id="A0A239M567"/>
<evidence type="ECO:0000313" key="2">
    <source>
        <dbReference type="EMBL" id="SNT37134.1"/>
    </source>
</evidence>
<gene>
    <name evidence="2" type="ORF">SAMN05421770_10982</name>
</gene>
<reference evidence="2 3" key="1">
    <citation type="submission" date="2017-06" db="EMBL/GenBank/DDBJ databases">
        <authorList>
            <person name="Kim H.J."/>
            <person name="Triplett B.A."/>
        </authorList>
    </citation>
    <scope>NUCLEOTIDE SEQUENCE [LARGE SCALE GENOMIC DNA]</scope>
    <source>
        <strain evidence="2 3">DSM 18704</strain>
    </source>
</reference>
<sequence>MPRKDARGRLAPTRTNPQKAKPLAGRRAPGSIPSGGWDRAPSRLCQPTSRILADARDRPLVLAASLPPADLSSIRSPSHSPSNREDGWHKASKTNANELLTNKSFRTDWTISASRPLACLRSPQAPRETRPAARGWLARHAVECTIHRAFQTKAREVRWQKRLSRRDCASSPVHFSLGRTIERFRGTAQRGRLAHPRGALAARETLAGAPARGPHPRSERCAGRVREVRWQRSMANFLLLN</sequence>
<dbReference type="EMBL" id="FZOU01000009">
    <property type="protein sequence ID" value="SNT37134.1"/>
    <property type="molecule type" value="Genomic_DNA"/>
</dbReference>
<accession>A0A239M567</accession>
<protein>
    <submittedName>
        <fullName evidence="2">Uncharacterized protein</fullName>
    </submittedName>
</protein>